<sequence>RKIIIAFENEKHFPDYQREENLKCNKARKSSLIKHELLYNTFIPALTIILKP</sequence>
<name>A0A0K2UMS9_LEPSM</name>
<evidence type="ECO:0000313" key="1">
    <source>
        <dbReference type="EMBL" id="CDW39563.1"/>
    </source>
</evidence>
<dbReference type="EMBL" id="HACA01022202">
    <property type="protein sequence ID" value="CDW39563.1"/>
    <property type="molecule type" value="Transcribed_RNA"/>
</dbReference>
<organism evidence="1">
    <name type="scientific">Lepeophtheirus salmonis</name>
    <name type="common">Salmon louse</name>
    <name type="synonym">Caligus salmonis</name>
    <dbReference type="NCBI Taxonomy" id="72036"/>
    <lineage>
        <taxon>Eukaryota</taxon>
        <taxon>Metazoa</taxon>
        <taxon>Ecdysozoa</taxon>
        <taxon>Arthropoda</taxon>
        <taxon>Crustacea</taxon>
        <taxon>Multicrustacea</taxon>
        <taxon>Hexanauplia</taxon>
        <taxon>Copepoda</taxon>
        <taxon>Siphonostomatoida</taxon>
        <taxon>Caligidae</taxon>
        <taxon>Lepeophtheirus</taxon>
    </lineage>
</organism>
<protein>
    <submittedName>
        <fullName evidence="1">Uncharacterized protein</fullName>
    </submittedName>
</protein>
<reference evidence="1" key="1">
    <citation type="submission" date="2014-05" db="EMBL/GenBank/DDBJ databases">
        <authorList>
            <person name="Chronopoulou M."/>
        </authorList>
    </citation>
    <scope>NUCLEOTIDE SEQUENCE</scope>
    <source>
        <tissue evidence="1">Whole organism</tissue>
    </source>
</reference>
<accession>A0A0K2UMS9</accession>
<proteinExistence type="predicted"/>
<feature type="non-terminal residue" evidence="1">
    <location>
        <position position="1"/>
    </location>
</feature>
<dbReference type="AlphaFoldDB" id="A0A0K2UMS9"/>